<name>A0ABP0NE93_9DINO</name>
<feature type="region of interest" description="Disordered" evidence="2">
    <location>
        <begin position="176"/>
        <end position="196"/>
    </location>
</feature>
<keyword evidence="6" id="KW-1185">Reference proteome</keyword>
<feature type="region of interest" description="Disordered" evidence="2">
    <location>
        <begin position="906"/>
        <end position="931"/>
    </location>
</feature>
<keyword evidence="3" id="KW-1133">Transmembrane helix</keyword>
<feature type="compositionally biased region" description="Low complexity" evidence="2">
    <location>
        <begin position="961"/>
        <end position="975"/>
    </location>
</feature>
<dbReference type="PANTHER" id="PTHR21600:SF87">
    <property type="entry name" value="RNA PSEUDOURIDYLATE SYNTHASE DOMAIN-CONTAINING PROTEIN 1"/>
    <property type="match status" value="1"/>
</dbReference>
<feature type="transmembrane region" description="Helical" evidence="3">
    <location>
        <begin position="319"/>
        <end position="338"/>
    </location>
</feature>
<feature type="transmembrane region" description="Helical" evidence="3">
    <location>
        <begin position="255"/>
        <end position="277"/>
    </location>
</feature>
<feature type="region of interest" description="Disordered" evidence="2">
    <location>
        <begin position="655"/>
        <end position="684"/>
    </location>
</feature>
<accession>A0ABP0NE93</accession>
<dbReference type="Pfam" id="PF00849">
    <property type="entry name" value="PseudoU_synth_2"/>
    <property type="match status" value="1"/>
</dbReference>
<feature type="compositionally biased region" description="Basic and acidic residues" evidence="2">
    <location>
        <begin position="655"/>
        <end position="673"/>
    </location>
</feature>
<sequence>MVELLATFGAAAKELFDYNREMYQFDQGQRLDRELLRLEMQIKRFQLFREDIRDLVELTVAKMEMYHVVGALVLECTVIYYTEGRIRTSAPPFLLGLYWLSAAGTFTYVLLCVWFSMYASISSHSFGVRFLTRFVRLPIPGSQQMSAMNARLTDFERQGGNIMRIPFMQGVPQWQQRRRDAGKNPSSSTGQGEGDEEYLTAVVKPGEMKQQDLLESGVAGYADDEGGLQKAAVNLPGKHIKLFRELQAKWQCYDAYARVCMSFGVNHICMTMSYYMIGLTVLEYRSPSIMFALVTVFQATNLALAWLDVAGLKRKTTTLLEFIGAVPPFLTCFCMAWAPHQEEGRGQFDPAHEFPYACISFFITVVWLEGLLHLAWPSEDLAMLPKRFRSVLFLDVFGMADDVKAGEETAGQPLVEISREEAEAADEAVSLAEAAVRRWNALPMGTEEAQKHQAEIHRLHAQALMWRKVLNGEAAKRAQARGDIHELDLLEPDLRRWNQLTEEEKEEDPFADSLLGPFQNAQGEVYYYHLESMQFVWKPEEQGVLSLTQVSTLVKDAERTVTDLFHGREDLMQSDDSDMEVTTRTVIVESCFYVLRGCSKRRRPMERERRLPWRALLSVTRVSQLSWLFLGLSILGQNTGVLPKFDLLVLKSKEEEEKTKEEEEHGEAGERRMQALGSSGSSRSSQWDFEVLNVSAWPKGITSTMSCLPTQGGHVYMTTDGSTSVWSAPILVGQALSFQAAGVLVSPAATAMLCPRDQEFIPCFLEVVENGFKLQLQEEIVKVPAPLMPSVGSLRKITGAAMRCKILALGHEVSGFEWCLLLAGWDGRRLPVSVLALPHSDNPGVLTALPLFDVLANMAPESCTSAEVASLGMEASGILWVLWSNGRLDAFNLPVIDLDIEEPPVKRHKAGAAPKPRPAVDAPKPQSHAAMQRPVCSALNPIAKGVRRRPMSDATEVLVPSSKARSQPAAKAAASKLREALPADAPAGAKSRPEVDAGFTQPAAKAAASKPCGAAPLHAPAGVTRRPDVGMEFTQPAAEAAPKPCGLAAVDAPAGPTSRPEVSASSVASASNAPAFSASCAAEVEPKDGELEDDWYNWMDRRLRAACAEPMRGSDKAHAKIFFESAFKVPAKEAVPEQLREEPKIMWQDEDLAVVFKPSGWSADPNPQGVNPAWARLRPSDRQREVTKLLTQEADAPLQGWLLLQFGHETMSDACRSQEIDRGIVHRLDAKTSGPLLIGKTHQGYVHARGEVLRGLFKDYLVLVHGRLPSERGECNANLDTSSFKENGRVRLDPAGLQCSTLWEVLVEYESAEGEKYSLLHCRPETLRTHQMRVHLGHLGNPIVGDTLYGFPSPLLGSSRLFVHKVRIGFFSIRGRVWRLKTYCSIIMYNLYIYTHVKLTKESGNWERIELLCWLLGSVTIG</sequence>
<evidence type="ECO:0000313" key="6">
    <source>
        <dbReference type="Proteomes" id="UP001642484"/>
    </source>
</evidence>
<feature type="transmembrane region" description="Helical" evidence="3">
    <location>
        <begin position="289"/>
        <end position="307"/>
    </location>
</feature>
<dbReference type="PANTHER" id="PTHR21600">
    <property type="entry name" value="MITOCHONDRIAL RNA PSEUDOURIDINE SYNTHASE"/>
    <property type="match status" value="1"/>
</dbReference>
<evidence type="ECO:0000313" key="5">
    <source>
        <dbReference type="EMBL" id="CAK9062110.1"/>
    </source>
</evidence>
<evidence type="ECO:0000256" key="1">
    <source>
        <dbReference type="ARBA" id="ARBA00010876"/>
    </source>
</evidence>
<proteinExistence type="inferred from homology"/>
<organism evidence="5 6">
    <name type="scientific">Durusdinium trenchii</name>
    <dbReference type="NCBI Taxonomy" id="1381693"/>
    <lineage>
        <taxon>Eukaryota</taxon>
        <taxon>Sar</taxon>
        <taxon>Alveolata</taxon>
        <taxon>Dinophyceae</taxon>
        <taxon>Suessiales</taxon>
        <taxon>Symbiodiniaceae</taxon>
        <taxon>Durusdinium</taxon>
    </lineage>
</organism>
<comment type="similarity">
    <text evidence="1">Belongs to the pseudouridine synthase RluA family.</text>
</comment>
<dbReference type="InterPro" id="IPR020103">
    <property type="entry name" value="PsdUridine_synth_cat_dom_sf"/>
</dbReference>
<feature type="domain" description="Pseudouridine synthase RsuA/RluA-like" evidence="4">
    <location>
        <begin position="1223"/>
        <end position="1336"/>
    </location>
</feature>
<evidence type="ECO:0000256" key="3">
    <source>
        <dbReference type="SAM" id="Phobius"/>
    </source>
</evidence>
<protein>
    <recommendedName>
        <fullName evidence="4">Pseudouridine synthase RsuA/RluA-like domain-containing protein</fullName>
    </recommendedName>
</protein>
<dbReference type="SUPFAM" id="SSF55120">
    <property type="entry name" value="Pseudouridine synthase"/>
    <property type="match status" value="1"/>
</dbReference>
<keyword evidence="3" id="KW-0812">Transmembrane</keyword>
<dbReference type="InterPro" id="IPR006145">
    <property type="entry name" value="PsdUridine_synth_RsuA/RluA"/>
</dbReference>
<gene>
    <name evidence="5" type="ORF">CCMP2556_LOCUS30551</name>
</gene>
<reference evidence="5 6" key="1">
    <citation type="submission" date="2024-02" db="EMBL/GenBank/DDBJ databases">
        <authorList>
            <person name="Chen Y."/>
            <person name="Shah S."/>
            <person name="Dougan E. K."/>
            <person name="Thang M."/>
            <person name="Chan C."/>
        </authorList>
    </citation>
    <scope>NUCLEOTIDE SEQUENCE [LARGE SCALE GENOMIC DNA]</scope>
</reference>
<keyword evidence="3" id="KW-0472">Membrane</keyword>
<dbReference type="CDD" id="cd02869">
    <property type="entry name" value="PseudoU_synth_RluA_like"/>
    <property type="match status" value="1"/>
</dbReference>
<evidence type="ECO:0000256" key="2">
    <source>
        <dbReference type="SAM" id="MobiDB-lite"/>
    </source>
</evidence>
<feature type="region of interest" description="Disordered" evidence="2">
    <location>
        <begin position="947"/>
        <end position="977"/>
    </location>
</feature>
<dbReference type="EMBL" id="CAXAMN010021673">
    <property type="protein sequence ID" value="CAK9062110.1"/>
    <property type="molecule type" value="Genomic_DNA"/>
</dbReference>
<feature type="transmembrane region" description="Helical" evidence="3">
    <location>
        <begin position="97"/>
        <end position="119"/>
    </location>
</feature>
<dbReference type="Proteomes" id="UP001642484">
    <property type="component" value="Unassembled WGS sequence"/>
</dbReference>
<evidence type="ECO:0000259" key="4">
    <source>
        <dbReference type="Pfam" id="PF00849"/>
    </source>
</evidence>
<dbReference type="InterPro" id="IPR050188">
    <property type="entry name" value="RluA_PseudoU_synthase"/>
</dbReference>
<comment type="caution">
    <text evidence="5">The sequence shown here is derived from an EMBL/GenBank/DDBJ whole genome shotgun (WGS) entry which is preliminary data.</text>
</comment>
<dbReference type="Gene3D" id="3.30.2350.10">
    <property type="entry name" value="Pseudouridine synthase"/>
    <property type="match status" value="1"/>
</dbReference>